<reference evidence="2" key="2">
    <citation type="submission" date="2009-11" db="EMBL/GenBank/DDBJ databases">
        <title>The Genome Sequence of Allomyces macrogynus strain ATCC 38327.</title>
        <authorList>
            <consortium name="The Broad Institute Genome Sequencing Platform"/>
            <person name="Russ C."/>
            <person name="Cuomo C."/>
            <person name="Shea T."/>
            <person name="Young S.K."/>
            <person name="Zeng Q."/>
            <person name="Koehrsen M."/>
            <person name="Haas B."/>
            <person name="Borodovsky M."/>
            <person name="Guigo R."/>
            <person name="Alvarado L."/>
            <person name="Berlin A."/>
            <person name="Borenstein D."/>
            <person name="Chen Z."/>
            <person name="Engels R."/>
            <person name="Freedman E."/>
            <person name="Gellesch M."/>
            <person name="Goldberg J."/>
            <person name="Griggs A."/>
            <person name="Gujja S."/>
            <person name="Heiman D."/>
            <person name="Hepburn T."/>
            <person name="Howarth C."/>
            <person name="Jen D."/>
            <person name="Larson L."/>
            <person name="Lewis B."/>
            <person name="Mehta T."/>
            <person name="Park D."/>
            <person name="Pearson M."/>
            <person name="Roberts A."/>
            <person name="Saif S."/>
            <person name="Shenoy N."/>
            <person name="Sisk P."/>
            <person name="Stolte C."/>
            <person name="Sykes S."/>
            <person name="Walk T."/>
            <person name="White J."/>
            <person name="Yandava C."/>
            <person name="Burger G."/>
            <person name="Gray M.W."/>
            <person name="Holland P.W.H."/>
            <person name="King N."/>
            <person name="Lang F.B.F."/>
            <person name="Roger A.J."/>
            <person name="Ruiz-Trillo I."/>
            <person name="Lander E."/>
            <person name="Nusbaum C."/>
        </authorList>
    </citation>
    <scope>NUCLEOTIDE SEQUENCE [LARGE SCALE GENOMIC DNA]</scope>
    <source>
        <strain evidence="2">ATCC 38327</strain>
    </source>
</reference>
<accession>A0A0L0T2Z8</accession>
<evidence type="ECO:0000313" key="2">
    <source>
        <dbReference type="Proteomes" id="UP000054350"/>
    </source>
</evidence>
<sequence>MLGSLACFGLVSSAVPAPKSPITPAQQALVERSDIVLQLRDLPDDILDKIMDAIWRLHAAVPQRSPTARRDFVHLALAAPSLFAPAIRAAIRLAQFSNNPMCEMFPSSCLTDELQEASFRVGDVANEVVKAKQGSVGTRKWYIVMPRRDKHRRLLPEGAPARMTSRKWTLLWVPRATIRRFHFIDWSHLDHAALCVPPENCTSLMDGARRTRSASMAALALVIPTLLSLRDLEIVTHVVAGLEAVSTALSNRPVQTSLSLTFTVHVARSMEVNSNISDRMRLLTEAVRSLPRSLSSFTLDVMDENPPDALYLRALSPLAKAVPLVTETLSLALPVFTREMVADVPFAPTLREISLSNWPAPRIFPVSALVSRLPPSLVSLMLRSVDFSLTDLVHPLVLPPRLCNLQLHRVRTQRVLDQRYIAHLQQHGPVGAVLDAFTTNARHLATMHLDQLDGTNIDPAGWLEHVPWSVNRLSIVGHQLLDVVADAIIARYAAAGPRKSGAPRVSVIVSECSFSLSTRERLCATPGIDVTLRQCFVPGCQDEVNLDDLLL</sequence>
<dbReference type="EMBL" id="GG745359">
    <property type="protein sequence ID" value="KNE69106.1"/>
    <property type="molecule type" value="Genomic_DNA"/>
</dbReference>
<name>A0A0L0T2Z8_ALLM3</name>
<dbReference type="VEuPathDB" id="FungiDB:AMAG_13968"/>
<proteinExistence type="predicted"/>
<dbReference type="OrthoDB" id="10333304at2759"/>
<dbReference type="Proteomes" id="UP000054350">
    <property type="component" value="Unassembled WGS sequence"/>
</dbReference>
<keyword evidence="2" id="KW-1185">Reference proteome</keyword>
<organism evidence="1 2">
    <name type="scientific">Allomyces macrogynus (strain ATCC 38327)</name>
    <name type="common">Allomyces javanicus var. macrogynus</name>
    <dbReference type="NCBI Taxonomy" id="578462"/>
    <lineage>
        <taxon>Eukaryota</taxon>
        <taxon>Fungi</taxon>
        <taxon>Fungi incertae sedis</taxon>
        <taxon>Blastocladiomycota</taxon>
        <taxon>Blastocladiomycetes</taxon>
        <taxon>Blastocladiales</taxon>
        <taxon>Blastocladiaceae</taxon>
        <taxon>Allomyces</taxon>
    </lineage>
</organism>
<evidence type="ECO:0000313" key="1">
    <source>
        <dbReference type="EMBL" id="KNE69106.1"/>
    </source>
</evidence>
<protein>
    <submittedName>
        <fullName evidence="1">Uncharacterized protein</fullName>
    </submittedName>
</protein>
<reference evidence="1 2" key="1">
    <citation type="submission" date="2009-11" db="EMBL/GenBank/DDBJ databases">
        <title>Annotation of Allomyces macrogynus ATCC 38327.</title>
        <authorList>
            <consortium name="The Broad Institute Genome Sequencing Platform"/>
            <person name="Russ C."/>
            <person name="Cuomo C."/>
            <person name="Burger G."/>
            <person name="Gray M.W."/>
            <person name="Holland P.W.H."/>
            <person name="King N."/>
            <person name="Lang F.B.F."/>
            <person name="Roger A.J."/>
            <person name="Ruiz-Trillo I."/>
            <person name="Young S.K."/>
            <person name="Zeng Q."/>
            <person name="Gargeya S."/>
            <person name="Fitzgerald M."/>
            <person name="Haas B."/>
            <person name="Abouelleil A."/>
            <person name="Alvarado L."/>
            <person name="Arachchi H.M."/>
            <person name="Berlin A."/>
            <person name="Chapman S.B."/>
            <person name="Gearin G."/>
            <person name="Goldberg J."/>
            <person name="Griggs A."/>
            <person name="Gujja S."/>
            <person name="Hansen M."/>
            <person name="Heiman D."/>
            <person name="Howarth C."/>
            <person name="Larimer J."/>
            <person name="Lui A."/>
            <person name="MacDonald P.J.P."/>
            <person name="McCowen C."/>
            <person name="Montmayeur A."/>
            <person name="Murphy C."/>
            <person name="Neiman D."/>
            <person name="Pearson M."/>
            <person name="Priest M."/>
            <person name="Roberts A."/>
            <person name="Saif S."/>
            <person name="Shea T."/>
            <person name="Sisk P."/>
            <person name="Stolte C."/>
            <person name="Sykes S."/>
            <person name="Wortman J."/>
            <person name="Nusbaum C."/>
            <person name="Birren B."/>
        </authorList>
    </citation>
    <scope>NUCLEOTIDE SEQUENCE [LARGE SCALE GENOMIC DNA]</scope>
    <source>
        <strain evidence="1 2">ATCC 38327</strain>
    </source>
</reference>
<gene>
    <name evidence="1" type="ORF">AMAG_13968</name>
</gene>
<dbReference type="AlphaFoldDB" id="A0A0L0T2Z8"/>